<dbReference type="STRING" id="655353.SAMN04488056_101447"/>
<name>A0A1I5ADJ4_9HYPH</name>
<feature type="compositionally biased region" description="Low complexity" evidence="1">
    <location>
        <begin position="70"/>
        <end position="82"/>
    </location>
</feature>
<evidence type="ECO:0000313" key="2">
    <source>
        <dbReference type="EMBL" id="SFN60526.1"/>
    </source>
</evidence>
<dbReference type="Proteomes" id="UP000199236">
    <property type="component" value="Unassembled WGS sequence"/>
</dbReference>
<protein>
    <submittedName>
        <fullName evidence="2">Uncharacterized protein</fullName>
    </submittedName>
</protein>
<accession>A0A1I5ADJ4</accession>
<sequence length="112" mass="11594">MVKRDYTVLRPHLGDKMYEKGDTRTAEEASVGHLVKAGVLAEVKEEPPVELSGGDDEPAQAVAEPDKAETASAAPETKAAASVPETKASLFSEAETAAKNAKSAKAESGAAK</sequence>
<dbReference type="AlphaFoldDB" id="A0A1I5ADJ4"/>
<organism evidence="2 3">
    <name type="scientific">Cohaesibacter marisflavi</name>
    <dbReference type="NCBI Taxonomy" id="655353"/>
    <lineage>
        <taxon>Bacteria</taxon>
        <taxon>Pseudomonadati</taxon>
        <taxon>Pseudomonadota</taxon>
        <taxon>Alphaproteobacteria</taxon>
        <taxon>Hyphomicrobiales</taxon>
        <taxon>Cohaesibacteraceae</taxon>
    </lineage>
</organism>
<dbReference type="OrthoDB" id="6699603at2"/>
<feature type="compositionally biased region" description="Low complexity" evidence="1">
    <location>
        <begin position="92"/>
        <end position="112"/>
    </location>
</feature>
<feature type="region of interest" description="Disordered" evidence="1">
    <location>
        <begin position="44"/>
        <end position="112"/>
    </location>
</feature>
<gene>
    <name evidence="2" type="ORF">SAMN04488056_101447</name>
</gene>
<dbReference type="EMBL" id="FOVR01000001">
    <property type="protein sequence ID" value="SFN60526.1"/>
    <property type="molecule type" value="Genomic_DNA"/>
</dbReference>
<keyword evidence="3" id="KW-1185">Reference proteome</keyword>
<evidence type="ECO:0000313" key="3">
    <source>
        <dbReference type="Proteomes" id="UP000199236"/>
    </source>
</evidence>
<evidence type="ECO:0000256" key="1">
    <source>
        <dbReference type="SAM" id="MobiDB-lite"/>
    </source>
</evidence>
<dbReference type="RefSeq" id="WP_090068384.1">
    <property type="nucleotide sequence ID" value="NZ_FOVR01000001.1"/>
</dbReference>
<proteinExistence type="predicted"/>
<reference evidence="2 3" key="1">
    <citation type="submission" date="2016-10" db="EMBL/GenBank/DDBJ databases">
        <authorList>
            <person name="de Groot N.N."/>
        </authorList>
    </citation>
    <scope>NUCLEOTIDE SEQUENCE [LARGE SCALE GENOMIC DNA]</scope>
    <source>
        <strain evidence="2 3">CGMCC 1.9157</strain>
    </source>
</reference>